<dbReference type="FunFam" id="1.10.220.10:FF:000003">
    <property type="entry name" value="Annexin"/>
    <property type="match status" value="1"/>
</dbReference>
<dbReference type="GO" id="GO:0005737">
    <property type="term" value="C:cytoplasm"/>
    <property type="evidence" value="ECO:0007669"/>
    <property type="project" value="TreeGrafter"/>
</dbReference>
<keyword evidence="7" id="KW-1185">Reference proteome</keyword>
<dbReference type="PANTHER" id="PTHR10502:SF102">
    <property type="entry name" value="ANNEXIN B11"/>
    <property type="match status" value="1"/>
</dbReference>
<proteinExistence type="inferred from homology"/>
<dbReference type="GO" id="GO:0001786">
    <property type="term" value="F:phosphatidylserine binding"/>
    <property type="evidence" value="ECO:0007669"/>
    <property type="project" value="TreeGrafter"/>
</dbReference>
<comment type="domain">
    <text evidence="6">A pair of annexin repeats may form one binding site for calcium and phospholipid.</text>
</comment>
<dbReference type="PRINTS" id="PR00196">
    <property type="entry name" value="ANNEXIN"/>
</dbReference>
<evidence type="ECO:0000256" key="2">
    <source>
        <dbReference type="ARBA" id="ARBA00022737"/>
    </source>
</evidence>
<keyword evidence="4 6" id="KW-0041">Annexin</keyword>
<protein>
    <recommendedName>
        <fullName evidence="6">Annexin</fullName>
    </recommendedName>
</protein>
<dbReference type="WBParaSite" id="PSAMB.scaffold248size61541.g3708.t1">
    <property type="protein sequence ID" value="PSAMB.scaffold248size61541.g3708.t1"/>
    <property type="gene ID" value="PSAMB.scaffold248size61541.g3708"/>
</dbReference>
<dbReference type="PROSITE" id="PS51897">
    <property type="entry name" value="ANNEXIN_2"/>
    <property type="match status" value="4"/>
</dbReference>
<evidence type="ECO:0000313" key="8">
    <source>
        <dbReference type="WBParaSite" id="PSAMB.scaffold248size61541.g3708.t1"/>
    </source>
</evidence>
<evidence type="ECO:0000256" key="1">
    <source>
        <dbReference type="ARBA" id="ARBA00007831"/>
    </source>
</evidence>
<dbReference type="PROSITE" id="PS00223">
    <property type="entry name" value="ANNEXIN_1"/>
    <property type="match status" value="2"/>
</dbReference>
<dbReference type="GO" id="GO:0005509">
    <property type="term" value="F:calcium ion binding"/>
    <property type="evidence" value="ECO:0007669"/>
    <property type="project" value="InterPro"/>
</dbReference>
<dbReference type="GO" id="GO:0005544">
    <property type="term" value="F:calcium-dependent phospholipid binding"/>
    <property type="evidence" value="ECO:0007669"/>
    <property type="project" value="UniProtKB-KW"/>
</dbReference>
<dbReference type="Gene3D" id="1.10.220.10">
    <property type="entry name" value="Annexin"/>
    <property type="match status" value="4"/>
</dbReference>
<dbReference type="FunFam" id="1.10.220.10:FF:000001">
    <property type="entry name" value="Annexin"/>
    <property type="match status" value="1"/>
</dbReference>
<comment type="similarity">
    <text evidence="1 6">Belongs to the annexin family.</text>
</comment>
<dbReference type="InterPro" id="IPR001464">
    <property type="entry name" value="Annexin"/>
</dbReference>
<dbReference type="InterPro" id="IPR018252">
    <property type="entry name" value="Annexin_repeat_CS"/>
</dbReference>
<evidence type="ECO:0000256" key="3">
    <source>
        <dbReference type="ARBA" id="ARBA00022837"/>
    </source>
</evidence>
<evidence type="ECO:0000256" key="5">
    <source>
        <dbReference type="ARBA" id="ARBA00023302"/>
    </source>
</evidence>
<name>A0A914VVM3_9BILA</name>
<dbReference type="AlphaFoldDB" id="A0A914VVM3"/>
<dbReference type="Proteomes" id="UP000887566">
    <property type="component" value="Unplaced"/>
</dbReference>
<dbReference type="SUPFAM" id="SSF47874">
    <property type="entry name" value="Annexin"/>
    <property type="match status" value="1"/>
</dbReference>
<keyword evidence="5 6" id="KW-0111">Calcium/phospholipid-binding</keyword>
<dbReference type="FunFam" id="1.10.220.10:FF:000002">
    <property type="entry name" value="Annexin"/>
    <property type="match status" value="1"/>
</dbReference>
<dbReference type="FunFam" id="1.10.220.10:FF:000004">
    <property type="entry name" value="Annexin"/>
    <property type="match status" value="1"/>
</dbReference>
<evidence type="ECO:0000313" key="7">
    <source>
        <dbReference type="Proteomes" id="UP000887566"/>
    </source>
</evidence>
<reference evidence="8" key="1">
    <citation type="submission" date="2022-11" db="UniProtKB">
        <authorList>
            <consortium name="WormBaseParasite"/>
        </authorList>
    </citation>
    <scope>IDENTIFICATION</scope>
</reference>
<dbReference type="InterPro" id="IPR037104">
    <property type="entry name" value="Annexin_sf"/>
</dbReference>
<dbReference type="Pfam" id="PF00191">
    <property type="entry name" value="Annexin"/>
    <property type="match status" value="4"/>
</dbReference>
<dbReference type="GO" id="GO:0012506">
    <property type="term" value="C:vesicle membrane"/>
    <property type="evidence" value="ECO:0007669"/>
    <property type="project" value="TreeGrafter"/>
</dbReference>
<dbReference type="GO" id="GO:0005634">
    <property type="term" value="C:nucleus"/>
    <property type="evidence" value="ECO:0007669"/>
    <property type="project" value="TreeGrafter"/>
</dbReference>
<sequence length="319" mass="35636">MSLDCQGTIREYPSFSANGDAEALHKAMKGLGCNDTAVAGILCARSSAQRQQIALAYKTMYGKDLCDSLKSELKGDFEDLILALMETPARYDARQLREAMKGMGTNEKLIIEIMCTRSNQQIHAIKADYKQMYNRDLEKDLKSETGGHFERLLVSLSCGGRDESNNVDMKRAEQDAEALYKAGEKRFGTDESMFNSILATQNFAQLRKVFAVYGKFASHDIEKAIENEMSGDLRDGLLTVVKCAKNRPAYFATCLHDAMKGFGTRDKDLIRVIVTRCEVDMVQIKSEFYRLFEKQLEAVIQGDCSGSYKNGLIALVKGN</sequence>
<dbReference type="SMART" id="SM00335">
    <property type="entry name" value="ANX"/>
    <property type="match status" value="4"/>
</dbReference>
<dbReference type="GO" id="GO:0005886">
    <property type="term" value="C:plasma membrane"/>
    <property type="evidence" value="ECO:0007669"/>
    <property type="project" value="TreeGrafter"/>
</dbReference>
<keyword evidence="2 6" id="KW-0677">Repeat</keyword>
<organism evidence="7 8">
    <name type="scientific">Plectus sambesii</name>
    <dbReference type="NCBI Taxonomy" id="2011161"/>
    <lineage>
        <taxon>Eukaryota</taxon>
        <taxon>Metazoa</taxon>
        <taxon>Ecdysozoa</taxon>
        <taxon>Nematoda</taxon>
        <taxon>Chromadorea</taxon>
        <taxon>Plectida</taxon>
        <taxon>Plectina</taxon>
        <taxon>Plectoidea</taxon>
        <taxon>Plectidae</taxon>
        <taxon>Plectus</taxon>
    </lineage>
</organism>
<accession>A0A914VVM3</accession>
<keyword evidence="3 6" id="KW-0106">Calcium</keyword>
<dbReference type="InterPro" id="IPR018502">
    <property type="entry name" value="Annexin_repeat"/>
</dbReference>
<evidence type="ECO:0000256" key="4">
    <source>
        <dbReference type="ARBA" id="ARBA00023216"/>
    </source>
</evidence>
<evidence type="ECO:0000256" key="6">
    <source>
        <dbReference type="RuleBase" id="RU003540"/>
    </source>
</evidence>
<dbReference type="PANTHER" id="PTHR10502">
    <property type="entry name" value="ANNEXIN"/>
    <property type="match status" value="1"/>
</dbReference>